<feature type="domain" description="Metallo-beta-lactamase" evidence="1">
    <location>
        <begin position="13"/>
        <end position="102"/>
    </location>
</feature>
<dbReference type="GeneID" id="61768412"/>
<dbReference type="PANTHER" id="PTHR30619">
    <property type="entry name" value="DNA INTERNALIZATION/COMPETENCE PROTEIN COMEC/REC2"/>
    <property type="match status" value="1"/>
</dbReference>
<dbReference type="AlphaFoldDB" id="A0A5C0WFF6"/>
<evidence type="ECO:0000313" key="2">
    <source>
        <dbReference type="EMBL" id="QEK63389.1"/>
    </source>
</evidence>
<dbReference type="Proteomes" id="UP000325032">
    <property type="component" value="Chromosome"/>
</dbReference>
<dbReference type="Pfam" id="PF00753">
    <property type="entry name" value="Lactamase_B"/>
    <property type="match status" value="1"/>
</dbReference>
<evidence type="ECO:0000313" key="3">
    <source>
        <dbReference type="Proteomes" id="UP000325032"/>
    </source>
</evidence>
<dbReference type="RefSeq" id="WP_044333032.1">
    <property type="nucleotide sequence ID" value="NZ_CP043404.1"/>
</dbReference>
<organism evidence="2 3">
    <name type="scientific">Bacillus safensis</name>
    <dbReference type="NCBI Taxonomy" id="561879"/>
    <lineage>
        <taxon>Bacteria</taxon>
        <taxon>Bacillati</taxon>
        <taxon>Bacillota</taxon>
        <taxon>Bacilli</taxon>
        <taxon>Bacillales</taxon>
        <taxon>Bacillaceae</taxon>
        <taxon>Bacillus</taxon>
    </lineage>
</organism>
<keyword evidence="3" id="KW-1185">Reference proteome</keyword>
<dbReference type="SUPFAM" id="SSF56281">
    <property type="entry name" value="Metallo-hydrolase/oxidoreductase"/>
    <property type="match status" value="1"/>
</dbReference>
<dbReference type="Gene3D" id="3.60.15.10">
    <property type="entry name" value="Ribonuclease Z/Hydroxyacylglutathione hydrolase-like"/>
    <property type="match status" value="1"/>
</dbReference>
<dbReference type="InterPro" id="IPR001279">
    <property type="entry name" value="Metallo-B-lactamas"/>
</dbReference>
<dbReference type="InterPro" id="IPR036866">
    <property type="entry name" value="RibonucZ/Hydroxyglut_hydro"/>
</dbReference>
<dbReference type="InterPro" id="IPR052159">
    <property type="entry name" value="Competence_DNA_uptake"/>
</dbReference>
<protein>
    <recommendedName>
        <fullName evidence="1">Metallo-beta-lactamase domain-containing protein</fullName>
    </recommendedName>
</protein>
<dbReference type="PANTHER" id="PTHR30619:SF1">
    <property type="entry name" value="RECOMBINATION PROTEIN 2"/>
    <property type="match status" value="1"/>
</dbReference>
<dbReference type="EMBL" id="CP043404">
    <property type="protein sequence ID" value="QEK63389.1"/>
    <property type="molecule type" value="Genomic_DNA"/>
</dbReference>
<accession>A0A5C0WFF6</accession>
<gene>
    <name evidence="2" type="ORF">FX981_01630</name>
</gene>
<name>A0A5C0WFF6_BACIA</name>
<proteinExistence type="predicted"/>
<evidence type="ECO:0000259" key="1">
    <source>
        <dbReference type="Pfam" id="PF00753"/>
    </source>
</evidence>
<reference evidence="2 3" key="1">
    <citation type="journal article" date="2018" name="Plant Biotechnol. Rep.">
        <title>Diversity and antifungal activity of endophytic bacteria associated with Panax ginseng seedlings.</title>
        <authorList>
            <person name="Park J.M."/>
            <person name="Hong C.E."/>
            <person name="Jo S.H."/>
        </authorList>
    </citation>
    <scope>NUCLEOTIDE SEQUENCE [LARGE SCALE GENOMIC DNA]</scope>
    <source>
        <strain evidence="2 3">PgKB20</strain>
    </source>
</reference>
<sequence>MSSITVKMFPAKNGDCFLVSLGFENKKHILIDCGYVETYRDFLKEELIKIANNGEAIDLMVITHIDQDHILGALAFLEENNKAPFIEIKEIWHNSYKHLQFEKEKVEEITKQELTILNREVVLGSSFLQHRIGQSRIRDEDISAKQGSMLAALILEGGYPWNKSFGGKAVNYENKNPILKDQYILTLLSPNTDKLKRLSNTWLRELKKQKMNFLLSNERIFDDAYEFYLIRHEEQKVVESNISSGAINYEEKSIEKFFWQNPKEEIDKSVVNGSSISFIIEYQSKRLLFLADAHPDIIYDNITKLDEKYFDLVKLPHHGSKRNITRDLIENLNSELFLISTNGDKHGHPDFDSLAKLLYYQRHRPKTLVFNYETSTSKILNDANWKEHYNYGVHISNGTAATIIEM</sequence>